<evidence type="ECO:0000259" key="2">
    <source>
        <dbReference type="Pfam" id="PF00156"/>
    </source>
</evidence>
<dbReference type="InterPro" id="IPR051910">
    <property type="entry name" value="ComF/GntX_DNA_util-trans"/>
</dbReference>
<evidence type="ECO:0000313" key="4">
    <source>
        <dbReference type="Proteomes" id="UP000018227"/>
    </source>
</evidence>
<dbReference type="Pfam" id="PF00156">
    <property type="entry name" value="Pribosyltran"/>
    <property type="match status" value="1"/>
</dbReference>
<comment type="caution">
    <text evidence="3">The sequence shown here is derived from an EMBL/GenBank/DDBJ whole genome shotgun (WGS) entry which is preliminary data.</text>
</comment>
<feature type="domain" description="Phosphoribosyltransferase" evidence="2">
    <location>
        <begin position="78"/>
        <end position="174"/>
    </location>
</feature>
<gene>
    <name evidence="3" type="ORF">GCWU0000282_001586</name>
</gene>
<name>V2Y4U6_9FIRM</name>
<keyword evidence="4" id="KW-1185">Reference proteome</keyword>
<evidence type="ECO:0000313" key="3">
    <source>
        <dbReference type="EMBL" id="ESL02716.1"/>
    </source>
</evidence>
<sequence>MSYNFSFDKAFSLWPYNNTVKTSLSNFKYRGRREFAEYYADKLYEHFHTALPKLNISAVVPVPIHPERLKNRGYNQAELIAEILAKKLDLPIVTDYLIRSKNTLAQKNLDPVSRRKNLREAFRINHNSKFYEIQLKNILLIDDIYTTGSTADACSAVLKEAGTEKVYVLCVASVRAT</sequence>
<dbReference type="InterPro" id="IPR000836">
    <property type="entry name" value="PRTase_dom"/>
</dbReference>
<dbReference type="HOGENOM" id="CLU_054549_1_0_9"/>
<dbReference type="EMBL" id="ACIL03000013">
    <property type="protein sequence ID" value="ESL02716.1"/>
    <property type="molecule type" value="Genomic_DNA"/>
</dbReference>
<proteinExistence type="inferred from homology"/>
<comment type="similarity">
    <text evidence="1">Belongs to the ComF/GntX family.</text>
</comment>
<dbReference type="AlphaFoldDB" id="V2Y4U6"/>
<reference evidence="3 4" key="1">
    <citation type="submission" date="2013-06" db="EMBL/GenBank/DDBJ databases">
        <authorList>
            <person name="Weinstock G."/>
            <person name="Sodergren E."/>
            <person name="Clifton S."/>
            <person name="Fulton L."/>
            <person name="Fulton B."/>
            <person name="Courtney L."/>
            <person name="Fronick C."/>
            <person name="Harrison M."/>
            <person name="Strong C."/>
            <person name="Farmer C."/>
            <person name="Delahaunty K."/>
            <person name="Markovic C."/>
            <person name="Hall O."/>
            <person name="Minx P."/>
            <person name="Tomlinson C."/>
            <person name="Mitreva M."/>
            <person name="Nelson J."/>
            <person name="Hou S."/>
            <person name="Wollam A."/>
            <person name="Pepin K.H."/>
            <person name="Johnson M."/>
            <person name="Bhonagiri V."/>
            <person name="Nash W.E."/>
            <person name="Warren W."/>
            <person name="Chinwalla A."/>
            <person name="Mardis E.R."/>
            <person name="Wilson R.K."/>
        </authorList>
    </citation>
    <scope>NUCLEOTIDE SEQUENCE [LARGE SCALE GENOMIC DNA]</scope>
    <source>
        <strain evidence="3 4">ATCC 51271</strain>
    </source>
</reference>
<dbReference type="SUPFAM" id="SSF53271">
    <property type="entry name" value="PRTase-like"/>
    <property type="match status" value="1"/>
</dbReference>
<accession>V2Y4U6</accession>
<dbReference type="Gene3D" id="3.40.50.2020">
    <property type="match status" value="1"/>
</dbReference>
<organism evidence="3 4">
    <name type="scientific">Catonella morbi ATCC 51271</name>
    <dbReference type="NCBI Taxonomy" id="592026"/>
    <lineage>
        <taxon>Bacteria</taxon>
        <taxon>Bacillati</taxon>
        <taxon>Bacillota</taxon>
        <taxon>Clostridia</taxon>
        <taxon>Lachnospirales</taxon>
        <taxon>Lachnospiraceae</taxon>
        <taxon>Catonella</taxon>
    </lineage>
</organism>
<dbReference type="InterPro" id="IPR029057">
    <property type="entry name" value="PRTase-like"/>
</dbReference>
<dbReference type="CDD" id="cd06223">
    <property type="entry name" value="PRTases_typeI"/>
    <property type="match status" value="1"/>
</dbReference>
<dbReference type="PANTHER" id="PTHR47505:SF1">
    <property type="entry name" value="DNA UTILIZATION PROTEIN YHGH"/>
    <property type="match status" value="1"/>
</dbReference>
<dbReference type="PANTHER" id="PTHR47505">
    <property type="entry name" value="DNA UTILIZATION PROTEIN YHGH"/>
    <property type="match status" value="1"/>
</dbReference>
<dbReference type="eggNOG" id="COG1040">
    <property type="taxonomic scope" value="Bacteria"/>
</dbReference>
<dbReference type="STRING" id="592026.GCWU0000282_001586"/>
<dbReference type="Proteomes" id="UP000018227">
    <property type="component" value="Unassembled WGS sequence"/>
</dbReference>
<protein>
    <submittedName>
        <fullName evidence="3">ComF family protein</fullName>
    </submittedName>
</protein>
<evidence type="ECO:0000256" key="1">
    <source>
        <dbReference type="ARBA" id="ARBA00008007"/>
    </source>
</evidence>